<protein>
    <submittedName>
        <fullName evidence="2">Uncharacterized protein</fullName>
    </submittedName>
</protein>
<evidence type="ECO:0000313" key="2">
    <source>
        <dbReference type="EMBL" id="BBO35042.1"/>
    </source>
</evidence>
<evidence type="ECO:0000256" key="1">
    <source>
        <dbReference type="SAM" id="MobiDB-lite"/>
    </source>
</evidence>
<organism evidence="2 3">
    <name type="scientific">Lacipirellula parvula</name>
    <dbReference type="NCBI Taxonomy" id="2650471"/>
    <lineage>
        <taxon>Bacteria</taxon>
        <taxon>Pseudomonadati</taxon>
        <taxon>Planctomycetota</taxon>
        <taxon>Planctomycetia</taxon>
        <taxon>Pirellulales</taxon>
        <taxon>Lacipirellulaceae</taxon>
        <taxon>Lacipirellula</taxon>
    </lineage>
</organism>
<accession>A0A5K7XG89</accession>
<dbReference type="EMBL" id="AP021861">
    <property type="protein sequence ID" value="BBO35042.1"/>
    <property type="molecule type" value="Genomic_DNA"/>
</dbReference>
<feature type="region of interest" description="Disordered" evidence="1">
    <location>
        <begin position="1"/>
        <end position="21"/>
    </location>
</feature>
<sequence length="45" mass="4923">MKRTQRSLWEGSPTPKQRGVPRGLAVVNEIGVGDASHNCLPHQTL</sequence>
<gene>
    <name evidence="2" type="ORF">PLANPX_4654</name>
</gene>
<keyword evidence="3" id="KW-1185">Reference proteome</keyword>
<proteinExistence type="predicted"/>
<evidence type="ECO:0000313" key="3">
    <source>
        <dbReference type="Proteomes" id="UP000326837"/>
    </source>
</evidence>
<dbReference type="Proteomes" id="UP000326837">
    <property type="component" value="Chromosome"/>
</dbReference>
<reference evidence="3" key="1">
    <citation type="submission" date="2019-10" db="EMBL/GenBank/DDBJ databases">
        <title>Lacipirellula parvula gen. nov., sp. nov., representing a lineage of planctomycetes widespread in freshwater anoxic habitats, and description of the family Lacipirellulaceae.</title>
        <authorList>
            <person name="Dedysh S.N."/>
            <person name="Kulichevskaya I.S."/>
            <person name="Beletsky A.V."/>
            <person name="Rakitin A.L."/>
            <person name="Mardanov A.V."/>
            <person name="Ivanova A.A."/>
            <person name="Saltykova V.X."/>
            <person name="Rijpstra W.I.C."/>
            <person name="Sinninghe Damste J.S."/>
            <person name="Ravin N.V."/>
        </authorList>
    </citation>
    <scope>NUCLEOTIDE SEQUENCE [LARGE SCALE GENOMIC DNA]</scope>
    <source>
        <strain evidence="3">PX69</strain>
    </source>
</reference>
<dbReference type="AlphaFoldDB" id="A0A5K7XG89"/>
<name>A0A5K7XG89_9BACT</name>
<dbReference type="KEGG" id="lpav:PLANPX_4654"/>